<gene>
    <name evidence="2" type="ORF">BCR44DRAFT_1427871</name>
</gene>
<feature type="transmembrane region" description="Helical" evidence="1">
    <location>
        <begin position="52"/>
        <end position="69"/>
    </location>
</feature>
<feature type="transmembrane region" description="Helical" evidence="1">
    <location>
        <begin position="20"/>
        <end position="40"/>
    </location>
</feature>
<dbReference type="AlphaFoldDB" id="A0A1Y2HYL7"/>
<keyword evidence="1" id="KW-0472">Membrane</keyword>
<protein>
    <submittedName>
        <fullName evidence="2">Uncharacterized protein</fullName>
    </submittedName>
</protein>
<keyword evidence="3" id="KW-1185">Reference proteome</keyword>
<sequence length="170" mass="18428">MTAPSDARCCFFINLRIGVFVYLALSIVLSATSVVAMSSVLQVGSSSSNKTVGVLVNIVFAALTLYFAVKRMGTAYKVCVYVHGVLYLLIVAVVILFFVSGSLVLPSGEAKPSFNNVDETVVKRVLTLVPPAAIAIVVLAIQAYFMSVLWRYTRVMQDEIAQRKQKQVAA</sequence>
<accession>A0A1Y2HYL7</accession>
<name>A0A1Y2HYL7_9FUNG</name>
<evidence type="ECO:0000313" key="2">
    <source>
        <dbReference type="EMBL" id="ORZ38831.1"/>
    </source>
</evidence>
<dbReference type="Proteomes" id="UP000193411">
    <property type="component" value="Unassembled WGS sequence"/>
</dbReference>
<dbReference type="EMBL" id="MCFL01000007">
    <property type="protein sequence ID" value="ORZ38831.1"/>
    <property type="molecule type" value="Genomic_DNA"/>
</dbReference>
<feature type="transmembrane region" description="Helical" evidence="1">
    <location>
        <begin position="81"/>
        <end position="105"/>
    </location>
</feature>
<organism evidence="2 3">
    <name type="scientific">Catenaria anguillulae PL171</name>
    <dbReference type="NCBI Taxonomy" id="765915"/>
    <lineage>
        <taxon>Eukaryota</taxon>
        <taxon>Fungi</taxon>
        <taxon>Fungi incertae sedis</taxon>
        <taxon>Blastocladiomycota</taxon>
        <taxon>Blastocladiomycetes</taxon>
        <taxon>Blastocladiales</taxon>
        <taxon>Catenariaceae</taxon>
        <taxon>Catenaria</taxon>
    </lineage>
</organism>
<keyword evidence="1" id="KW-1133">Transmembrane helix</keyword>
<proteinExistence type="predicted"/>
<evidence type="ECO:0000313" key="3">
    <source>
        <dbReference type="Proteomes" id="UP000193411"/>
    </source>
</evidence>
<comment type="caution">
    <text evidence="2">The sequence shown here is derived from an EMBL/GenBank/DDBJ whole genome shotgun (WGS) entry which is preliminary data.</text>
</comment>
<evidence type="ECO:0000256" key="1">
    <source>
        <dbReference type="SAM" id="Phobius"/>
    </source>
</evidence>
<feature type="transmembrane region" description="Helical" evidence="1">
    <location>
        <begin position="125"/>
        <end position="146"/>
    </location>
</feature>
<reference evidence="2 3" key="1">
    <citation type="submission" date="2016-07" db="EMBL/GenBank/DDBJ databases">
        <title>Pervasive Adenine N6-methylation of Active Genes in Fungi.</title>
        <authorList>
            <consortium name="DOE Joint Genome Institute"/>
            <person name="Mondo S.J."/>
            <person name="Dannebaum R.O."/>
            <person name="Kuo R.C."/>
            <person name="Labutti K."/>
            <person name="Haridas S."/>
            <person name="Kuo A."/>
            <person name="Salamov A."/>
            <person name="Ahrendt S.R."/>
            <person name="Lipzen A."/>
            <person name="Sullivan W."/>
            <person name="Andreopoulos W.B."/>
            <person name="Clum A."/>
            <person name="Lindquist E."/>
            <person name="Daum C."/>
            <person name="Ramamoorthy G.K."/>
            <person name="Gryganskyi A."/>
            <person name="Culley D."/>
            <person name="Magnuson J.K."/>
            <person name="James T.Y."/>
            <person name="O'Malley M.A."/>
            <person name="Stajich J.E."/>
            <person name="Spatafora J.W."/>
            <person name="Visel A."/>
            <person name="Grigoriev I.V."/>
        </authorList>
    </citation>
    <scope>NUCLEOTIDE SEQUENCE [LARGE SCALE GENOMIC DNA]</scope>
    <source>
        <strain evidence="2 3">PL171</strain>
    </source>
</reference>
<keyword evidence="1" id="KW-0812">Transmembrane</keyword>